<gene>
    <name evidence="1" type="ORF">KEC54_00510</name>
</gene>
<dbReference type="RefSeq" id="WP_012251968.1">
    <property type="nucleotide sequence ID" value="NZ_CP073633.1"/>
</dbReference>
<accession>A0AAX3WF90</accession>
<dbReference type="Proteomes" id="UP001223720">
    <property type="component" value="Chromosome"/>
</dbReference>
<proteinExistence type="predicted"/>
<evidence type="ECO:0000313" key="2">
    <source>
        <dbReference type="Proteomes" id="UP001223720"/>
    </source>
</evidence>
<dbReference type="AlphaFoldDB" id="A0AAX3WF90"/>
<dbReference type="EMBL" id="CP073633">
    <property type="protein sequence ID" value="WHQ70194.1"/>
    <property type="molecule type" value="Genomic_DNA"/>
</dbReference>
<evidence type="ECO:0000313" key="1">
    <source>
        <dbReference type="EMBL" id="WHQ70194.1"/>
    </source>
</evidence>
<reference evidence="1" key="1">
    <citation type="journal article" date="2022" name="Biotechnol. Bioprocess Eng.">
        <title>Pan-genome Analysis Reveals Comparative Genomic Features of Central Metabolic Pathways in Methylorubrum extorquens.</title>
        <authorList>
            <person name="Lee G.M."/>
            <person name="Scott-Nevros Z.K."/>
            <person name="Lee S.-M."/>
            <person name="Kim D."/>
        </authorList>
    </citation>
    <scope>NUCLEOTIDE SEQUENCE</scope>
    <source>
        <strain evidence="1">ATCC 55366</strain>
    </source>
</reference>
<protein>
    <submittedName>
        <fullName evidence="1">Uncharacterized protein</fullName>
    </submittedName>
</protein>
<sequence length="113" mass="12692">MSTEVRLIDEETAMESIGRLAQGKLSLEVVGALAGEIARWVEDHPDLPIVSVSVRSGACLQKLWVLFSAMEAQRADVRRSNDALMLFKSTWNTIERGIRWHVPSDARTVLYTH</sequence>
<name>A0AAX3WF90_METEX</name>
<organism evidence="1 2">
    <name type="scientific">Methylorubrum extorquens</name>
    <name type="common">Methylobacterium dichloromethanicum</name>
    <name type="synonym">Methylobacterium extorquens</name>
    <dbReference type="NCBI Taxonomy" id="408"/>
    <lineage>
        <taxon>Bacteria</taxon>
        <taxon>Pseudomonadati</taxon>
        <taxon>Pseudomonadota</taxon>
        <taxon>Alphaproteobacteria</taxon>
        <taxon>Hyphomicrobiales</taxon>
        <taxon>Methylobacteriaceae</taxon>
        <taxon>Methylorubrum</taxon>
    </lineage>
</organism>